<dbReference type="Pfam" id="PF01974">
    <property type="entry name" value="tRNA_int_endo"/>
    <property type="match status" value="1"/>
</dbReference>
<dbReference type="GO" id="GO:0000214">
    <property type="term" value="C:tRNA-intron endonuclease complex"/>
    <property type="evidence" value="ECO:0007669"/>
    <property type="project" value="UniProtKB-UniRule"/>
</dbReference>
<evidence type="ECO:0000256" key="3">
    <source>
        <dbReference type="ARBA" id="ARBA00023239"/>
    </source>
</evidence>
<feature type="active site" evidence="6">
    <location>
        <position position="281"/>
    </location>
</feature>
<feature type="domain" description="tRNA intron endonuclease catalytic" evidence="8">
    <location>
        <begin position="255"/>
        <end position="325"/>
    </location>
</feature>
<dbReference type="InterPro" id="IPR006677">
    <property type="entry name" value="tRNA_intron_Endonuc_cat-like"/>
</dbReference>
<feature type="compositionally biased region" description="Basic and acidic residues" evidence="7">
    <location>
        <begin position="146"/>
        <end position="155"/>
    </location>
</feature>
<dbReference type="Gene3D" id="3.40.1350.10">
    <property type="match status" value="1"/>
</dbReference>
<dbReference type="FunFam" id="3.40.1350.10:FF:000008">
    <property type="entry name" value="tRNA-splicing endonuclease subunit Sen34"/>
    <property type="match status" value="1"/>
</dbReference>
<evidence type="ECO:0000313" key="11">
    <source>
        <dbReference type="Proteomes" id="UP000294847"/>
    </source>
</evidence>
<dbReference type="PANTHER" id="PTHR13070">
    <property type="entry name" value="TRNA-SPLICING ENDONUCLEASE SUBUNIT SEN34-RELATED"/>
    <property type="match status" value="1"/>
</dbReference>
<dbReference type="EMBL" id="CP034205">
    <property type="protein sequence ID" value="QBZ57160.1"/>
    <property type="molecule type" value="Genomic_DNA"/>
</dbReference>
<dbReference type="InterPro" id="IPR059049">
    <property type="entry name" value="TSEN34_N"/>
</dbReference>
<evidence type="ECO:0000256" key="2">
    <source>
        <dbReference type="ARBA" id="ARBA00022694"/>
    </source>
</evidence>
<dbReference type="Pfam" id="PF26577">
    <property type="entry name" value="TSEN34_N"/>
    <property type="match status" value="1"/>
</dbReference>
<protein>
    <recommendedName>
        <fullName evidence="5">tRNA-splicing endonuclease subunit Sen34</fullName>
        <ecNumber evidence="5">4.6.1.16</ecNumber>
    </recommendedName>
</protein>
<keyword evidence="3 5" id="KW-0456">Lyase</keyword>
<gene>
    <name evidence="10" type="ORF">PoMZ_02084</name>
</gene>
<name>A0A4P7NAG3_PYROR</name>
<evidence type="ECO:0000313" key="10">
    <source>
        <dbReference type="EMBL" id="QBZ57160.1"/>
    </source>
</evidence>
<organism evidence="10 11">
    <name type="scientific">Pyricularia oryzae</name>
    <name type="common">Rice blast fungus</name>
    <name type="synonym">Magnaporthe oryzae</name>
    <dbReference type="NCBI Taxonomy" id="318829"/>
    <lineage>
        <taxon>Eukaryota</taxon>
        <taxon>Fungi</taxon>
        <taxon>Dikarya</taxon>
        <taxon>Ascomycota</taxon>
        <taxon>Pezizomycotina</taxon>
        <taxon>Sordariomycetes</taxon>
        <taxon>Sordariomycetidae</taxon>
        <taxon>Magnaporthales</taxon>
        <taxon>Pyriculariaceae</taxon>
        <taxon>Pyricularia</taxon>
    </lineage>
</organism>
<dbReference type="AlphaFoldDB" id="A0A4P7NAG3"/>
<comment type="function">
    <text evidence="4">Constitutes one of the two catalytic subunit of the tRNA-splicing endonuclease complex, a complex responsible for identification and cleavage of the splice sites in pre-tRNA. It cleaves pre-tRNA at the 5'- and 3'-splice sites to release the intron. The products are an intron and two tRNA half-molecules bearing 2',3'-cyclic phosphate and 5'-OH termini. There are no conserved sequences at the splice sites, but the intron is invariably located at the same site in the gene, placing the splice sites an invariant distance from the constant structural features of the tRNA body. It probably carries the active site for 3'-splice site cleavage.</text>
</comment>
<dbReference type="InterPro" id="IPR011856">
    <property type="entry name" value="tRNA_endonuc-like_dom_sf"/>
</dbReference>
<dbReference type="PIRSF" id="PIRSF017250">
    <property type="entry name" value="tRNA_splic_SEN34"/>
    <property type="match status" value="1"/>
</dbReference>
<dbReference type="GO" id="GO:0000379">
    <property type="term" value="P:tRNA-type intron splice site recognition and cleavage"/>
    <property type="evidence" value="ECO:0007669"/>
    <property type="project" value="UniProtKB-UniRule"/>
</dbReference>
<feature type="compositionally biased region" description="Basic and acidic residues" evidence="7">
    <location>
        <begin position="123"/>
        <end position="132"/>
    </location>
</feature>
<evidence type="ECO:0000256" key="4">
    <source>
        <dbReference type="ARBA" id="ARBA00059865"/>
    </source>
</evidence>
<feature type="active site" evidence="6">
    <location>
        <position position="289"/>
    </location>
</feature>
<dbReference type="GO" id="GO:0003676">
    <property type="term" value="F:nucleic acid binding"/>
    <property type="evidence" value="ECO:0007669"/>
    <property type="project" value="InterPro"/>
</dbReference>
<evidence type="ECO:0000259" key="9">
    <source>
        <dbReference type="Pfam" id="PF26577"/>
    </source>
</evidence>
<dbReference type="GO" id="GO:0000213">
    <property type="term" value="F:tRNA-intron lyase activity"/>
    <property type="evidence" value="ECO:0007669"/>
    <property type="project" value="UniProtKB-UniRule"/>
</dbReference>
<feature type="domain" description="TSEN34 N-terminal" evidence="9">
    <location>
        <begin position="13"/>
        <end position="82"/>
    </location>
</feature>
<evidence type="ECO:0000256" key="1">
    <source>
        <dbReference type="ARBA" id="ARBA00008078"/>
    </source>
</evidence>
<feature type="active site" evidence="6">
    <location>
        <position position="320"/>
    </location>
</feature>
<dbReference type="InterPro" id="IPR016690">
    <property type="entry name" value="TSEN34"/>
</dbReference>
<proteinExistence type="inferred from homology"/>
<dbReference type="Proteomes" id="UP000294847">
    <property type="component" value="Chromosome 2"/>
</dbReference>
<dbReference type="PANTHER" id="PTHR13070:SF0">
    <property type="entry name" value="TRNA-SPLICING ENDONUCLEASE SUBUNIT SEN34"/>
    <property type="match status" value="1"/>
</dbReference>
<evidence type="ECO:0000256" key="7">
    <source>
        <dbReference type="SAM" id="MobiDB-lite"/>
    </source>
</evidence>
<sequence length="351" mass="38075">MASPSPHSVASKIRISKVAGRYLLFDLGDVMRLRRTHSMCSVLVGTNPQAPNQNMFTGLPLELLEEEARLLVDRQDAYIVDDARTHLEYLSALPEQKRRAYIEAHMARLGEARGSLEDEMSARAKAVKEARESGALAGKGKKGKRRAETKDKQAPEDSTCAPSPVPSVANQPQVAAESSPDVCLFESPAPEKPSVSKSVSRAVSTDDVVSVGKIHLTPGTSKDLLPSGYVSTSDSSNNSDEQKNMALTHSPPSACPLYNYLNSQGYFMTPGIRFGGQYSVYPGDPFRFHAHFIANNYRWDQEIDMLELVGVGRLAGAVKKGLLLGGERPGQGAGQPDGRNVRAFCVEWAGM</sequence>
<evidence type="ECO:0000256" key="6">
    <source>
        <dbReference type="PIRSR" id="PIRSR017250-50"/>
    </source>
</evidence>
<dbReference type="SUPFAM" id="SSF53032">
    <property type="entry name" value="tRNA-intron endonuclease catalytic domain-like"/>
    <property type="match status" value="1"/>
</dbReference>
<keyword evidence="2 5" id="KW-0819">tRNA processing</keyword>
<comment type="similarity">
    <text evidence="1 5">Belongs to the tRNA-intron endonuclease family.</text>
</comment>
<dbReference type="InterPro" id="IPR036167">
    <property type="entry name" value="tRNA_intron_Endo_cat-like_sf"/>
</dbReference>
<evidence type="ECO:0000259" key="8">
    <source>
        <dbReference type="Pfam" id="PF01974"/>
    </source>
</evidence>
<reference evidence="10 11" key="1">
    <citation type="journal article" date="2019" name="Mol. Biol. Evol.">
        <title>Blast fungal genomes show frequent chromosomal changes, gene gains and losses, and effector gene turnover.</title>
        <authorList>
            <person name="Gomez Luciano L.B."/>
            <person name="Jason Tsai I."/>
            <person name="Chuma I."/>
            <person name="Tosa Y."/>
            <person name="Chen Y.H."/>
            <person name="Li J.Y."/>
            <person name="Li M.Y."/>
            <person name="Jade Lu M.Y."/>
            <person name="Nakayashiki H."/>
            <person name="Li W.H."/>
        </authorList>
    </citation>
    <scope>NUCLEOTIDE SEQUENCE [LARGE SCALE GENOMIC DNA]</scope>
    <source>
        <strain evidence="10">MZ5-1-6</strain>
    </source>
</reference>
<dbReference type="CDD" id="cd22363">
    <property type="entry name" value="tRNA-intron_lyase_C"/>
    <property type="match status" value="1"/>
</dbReference>
<feature type="compositionally biased region" description="Polar residues" evidence="7">
    <location>
        <begin position="229"/>
        <end position="248"/>
    </location>
</feature>
<feature type="region of interest" description="Disordered" evidence="7">
    <location>
        <begin position="222"/>
        <end position="248"/>
    </location>
</feature>
<dbReference type="EC" id="4.6.1.16" evidence="5"/>
<feature type="region of interest" description="Disordered" evidence="7">
    <location>
        <begin position="123"/>
        <end position="175"/>
    </location>
</feature>
<evidence type="ECO:0000256" key="5">
    <source>
        <dbReference type="PIRNR" id="PIRNR017250"/>
    </source>
</evidence>
<accession>A0A4P7NAG3</accession>